<dbReference type="AlphaFoldDB" id="F8MY19"/>
<feature type="region of interest" description="Disordered" evidence="1">
    <location>
        <begin position="1"/>
        <end position="23"/>
    </location>
</feature>
<evidence type="ECO:0000256" key="1">
    <source>
        <dbReference type="SAM" id="MobiDB-lite"/>
    </source>
</evidence>
<reference evidence="3" key="1">
    <citation type="journal article" date="2011" name="Genetics">
        <title>Massive changes in genome architecture accompany the transition to self-fertility in the filamentous fungus Neurospora tetrasperma.</title>
        <authorList>
            <person name="Ellison C.E."/>
            <person name="Stajich J.E."/>
            <person name="Jacobson D.J."/>
            <person name="Natvig D.O."/>
            <person name="Lapidus A."/>
            <person name="Foster B."/>
            <person name="Aerts A."/>
            <person name="Riley R."/>
            <person name="Lindquist E.A."/>
            <person name="Grigoriev I.V."/>
            <person name="Taylor J.W."/>
        </authorList>
    </citation>
    <scope>NUCLEOTIDE SEQUENCE [LARGE SCALE GENOMIC DNA]</scope>
    <source>
        <strain evidence="3">FGSC 2508 / P0657</strain>
    </source>
</reference>
<dbReference type="KEGG" id="nte:NEUTE1DRAFT51023"/>
<feature type="compositionally biased region" description="Low complexity" evidence="1">
    <location>
        <begin position="1"/>
        <end position="10"/>
    </location>
</feature>
<accession>F8MY19</accession>
<feature type="non-terminal residue" evidence="2">
    <location>
        <position position="1"/>
    </location>
</feature>
<dbReference type="HOGENOM" id="CLU_208697_0_0_1"/>
<keyword evidence="3" id="KW-1185">Reference proteome</keyword>
<proteinExistence type="predicted"/>
<dbReference type="VEuPathDB" id="FungiDB:NEUTE1DRAFT_51023"/>
<dbReference type="EMBL" id="GL891382">
    <property type="protein sequence ID" value="EGO51501.1"/>
    <property type="molecule type" value="Genomic_DNA"/>
</dbReference>
<name>F8MY19_NEUT8</name>
<dbReference type="GeneID" id="20828289"/>
<protein>
    <submittedName>
        <fullName evidence="2">Uncharacterized protein</fullName>
    </submittedName>
</protein>
<sequence length="51" mass="5389">SRGRLLSRSLALANPDKQNPPGIPLVPCLAGPINSTGKGSMVFSLRRMASR</sequence>
<evidence type="ECO:0000313" key="3">
    <source>
        <dbReference type="Proteomes" id="UP000008065"/>
    </source>
</evidence>
<evidence type="ECO:0000313" key="2">
    <source>
        <dbReference type="EMBL" id="EGO51501.1"/>
    </source>
</evidence>
<dbReference type="RefSeq" id="XP_009854953.1">
    <property type="nucleotide sequence ID" value="XM_009856651.1"/>
</dbReference>
<gene>
    <name evidence="2" type="ORF">NEUTE1DRAFT_51023</name>
</gene>
<organism evidence="2 3">
    <name type="scientific">Neurospora tetrasperma (strain FGSC 2508 / ATCC MYA-4615 / P0657)</name>
    <dbReference type="NCBI Taxonomy" id="510951"/>
    <lineage>
        <taxon>Eukaryota</taxon>
        <taxon>Fungi</taxon>
        <taxon>Dikarya</taxon>
        <taxon>Ascomycota</taxon>
        <taxon>Pezizomycotina</taxon>
        <taxon>Sordariomycetes</taxon>
        <taxon>Sordariomycetidae</taxon>
        <taxon>Sordariales</taxon>
        <taxon>Sordariaceae</taxon>
        <taxon>Neurospora</taxon>
    </lineage>
</organism>
<dbReference type="Proteomes" id="UP000008065">
    <property type="component" value="Unassembled WGS sequence"/>
</dbReference>